<dbReference type="EMBL" id="CADEPI010000016">
    <property type="protein sequence ID" value="CAB3364460.1"/>
    <property type="molecule type" value="Genomic_DNA"/>
</dbReference>
<comment type="function">
    <text evidence="1">Accessory subunit of the mitochondrial membrane respiratory chain NADH dehydrogenase (Complex I), that is believed not to be involved in catalysis. Complex I functions in the transfer of electrons from NADH to the respiratory chain. The immediate electron acceptor for the enzyme is believed to be ubiquinone.</text>
</comment>
<keyword evidence="14 17" id="KW-0472">Membrane</keyword>
<dbReference type="Pfam" id="PF09781">
    <property type="entry name" value="NDUF_B5"/>
    <property type="match status" value="1"/>
</dbReference>
<gene>
    <name evidence="18" type="ORF">CLODIP_2_CD09281</name>
</gene>
<evidence type="ECO:0000256" key="4">
    <source>
        <dbReference type="ARBA" id="ARBA00011533"/>
    </source>
</evidence>
<comment type="similarity">
    <text evidence="3">Belongs to the complex I NDUFB5 subunit family.</text>
</comment>
<dbReference type="Proteomes" id="UP000494165">
    <property type="component" value="Unassembled WGS sequence"/>
</dbReference>
<evidence type="ECO:0000256" key="1">
    <source>
        <dbReference type="ARBA" id="ARBA00003195"/>
    </source>
</evidence>
<dbReference type="PANTHER" id="PTHR13178">
    <property type="entry name" value="NADH-UBIQUINONE OXIDOREDUCTASE SGDH SUBUNIT"/>
    <property type="match status" value="1"/>
</dbReference>
<evidence type="ECO:0000256" key="5">
    <source>
        <dbReference type="ARBA" id="ARBA00015175"/>
    </source>
</evidence>
<evidence type="ECO:0000256" key="12">
    <source>
        <dbReference type="ARBA" id="ARBA00022989"/>
    </source>
</evidence>
<accession>A0A8S1C6S9</accession>
<evidence type="ECO:0000313" key="19">
    <source>
        <dbReference type="Proteomes" id="UP000494165"/>
    </source>
</evidence>
<evidence type="ECO:0000256" key="3">
    <source>
        <dbReference type="ARBA" id="ARBA00007152"/>
    </source>
</evidence>
<evidence type="ECO:0000256" key="11">
    <source>
        <dbReference type="ARBA" id="ARBA00022982"/>
    </source>
</evidence>
<keyword evidence="10" id="KW-0809">Transit peptide</keyword>
<sequence length="193" mass="23061">MAAWSTLAKPQQTSAVLQGIRRLLAPNATSDLRHGITQQIRCGGGHHKEMFITPSRFQWNKCKDMVHYYVFLGVIPLSLITFFVNIYVGPATLTPIPENYKPKYWEYYRHPVTRFISRYIMPNPQMEYERHMNVLHEEEERRQLYLLEKKVKQLMAERSDYQAYYYSPNTAIKYYRKMKEVKKEENDRQGDNL</sequence>
<keyword evidence="8 17" id="KW-0812">Transmembrane</keyword>
<comment type="subunit">
    <text evidence="4">Complex I is composed of 45 different subunits.</text>
</comment>
<dbReference type="PANTHER" id="PTHR13178:SF0">
    <property type="entry name" value="NADH DEHYDROGENASE [UBIQUINONE] 1 BETA SUBCOMPLEX SUBUNIT 5, MITOCHONDRIAL"/>
    <property type="match status" value="1"/>
</dbReference>
<comment type="caution">
    <text evidence="18">The sequence shown here is derived from an EMBL/GenBank/DDBJ whole genome shotgun (WGS) entry which is preliminary data.</text>
</comment>
<evidence type="ECO:0000256" key="7">
    <source>
        <dbReference type="ARBA" id="ARBA00022660"/>
    </source>
</evidence>
<protein>
    <recommendedName>
        <fullName evidence="5">NADH dehydrogenase [ubiquinone] 1 beta subcomplex subunit 5, mitochondrial</fullName>
    </recommendedName>
    <alternativeName>
        <fullName evidence="16">Complex I-SGDH</fullName>
    </alternativeName>
    <alternativeName>
        <fullName evidence="15">NADH-ubiquinone oxidoreductase SGDH subunit</fullName>
    </alternativeName>
</protein>
<evidence type="ECO:0000313" key="18">
    <source>
        <dbReference type="EMBL" id="CAB3364460.1"/>
    </source>
</evidence>
<name>A0A8S1C6S9_9INSE</name>
<keyword evidence="6" id="KW-0813">Transport</keyword>
<keyword evidence="9" id="KW-0999">Mitochondrion inner membrane</keyword>
<dbReference type="AlphaFoldDB" id="A0A8S1C6S9"/>
<dbReference type="InterPro" id="IPR019173">
    <property type="entry name" value="NADH_UbQ_OxRdtase_B5_su"/>
</dbReference>
<evidence type="ECO:0000256" key="9">
    <source>
        <dbReference type="ARBA" id="ARBA00022792"/>
    </source>
</evidence>
<evidence type="ECO:0000256" key="13">
    <source>
        <dbReference type="ARBA" id="ARBA00023128"/>
    </source>
</evidence>
<evidence type="ECO:0000256" key="14">
    <source>
        <dbReference type="ARBA" id="ARBA00023136"/>
    </source>
</evidence>
<dbReference type="GO" id="GO:0005743">
    <property type="term" value="C:mitochondrial inner membrane"/>
    <property type="evidence" value="ECO:0007669"/>
    <property type="project" value="UniProtKB-SubCell"/>
</dbReference>
<evidence type="ECO:0000256" key="17">
    <source>
        <dbReference type="SAM" id="Phobius"/>
    </source>
</evidence>
<keyword evidence="12 17" id="KW-1133">Transmembrane helix</keyword>
<evidence type="ECO:0000256" key="16">
    <source>
        <dbReference type="ARBA" id="ARBA00032550"/>
    </source>
</evidence>
<organism evidence="18 19">
    <name type="scientific">Cloeon dipterum</name>
    <dbReference type="NCBI Taxonomy" id="197152"/>
    <lineage>
        <taxon>Eukaryota</taxon>
        <taxon>Metazoa</taxon>
        <taxon>Ecdysozoa</taxon>
        <taxon>Arthropoda</taxon>
        <taxon>Hexapoda</taxon>
        <taxon>Insecta</taxon>
        <taxon>Pterygota</taxon>
        <taxon>Palaeoptera</taxon>
        <taxon>Ephemeroptera</taxon>
        <taxon>Pisciforma</taxon>
        <taxon>Baetidae</taxon>
        <taxon>Cloeon</taxon>
    </lineage>
</organism>
<keyword evidence="13" id="KW-0496">Mitochondrion</keyword>
<evidence type="ECO:0000256" key="6">
    <source>
        <dbReference type="ARBA" id="ARBA00022448"/>
    </source>
</evidence>
<reference evidence="18 19" key="1">
    <citation type="submission" date="2020-04" db="EMBL/GenBank/DDBJ databases">
        <authorList>
            <person name="Alioto T."/>
            <person name="Alioto T."/>
            <person name="Gomez Garrido J."/>
        </authorList>
    </citation>
    <scope>NUCLEOTIDE SEQUENCE [LARGE SCALE GENOMIC DNA]</scope>
</reference>
<keyword evidence="11" id="KW-0249">Electron transport</keyword>
<evidence type="ECO:0000256" key="10">
    <source>
        <dbReference type="ARBA" id="ARBA00022946"/>
    </source>
</evidence>
<comment type="subcellular location">
    <subcellularLocation>
        <location evidence="2">Mitochondrion inner membrane</location>
        <topology evidence="2">Single-pass membrane protein</topology>
    </subcellularLocation>
</comment>
<evidence type="ECO:0000256" key="15">
    <source>
        <dbReference type="ARBA" id="ARBA00032395"/>
    </source>
</evidence>
<keyword evidence="19" id="KW-1185">Reference proteome</keyword>
<evidence type="ECO:0000256" key="2">
    <source>
        <dbReference type="ARBA" id="ARBA00004434"/>
    </source>
</evidence>
<proteinExistence type="inferred from homology"/>
<feature type="transmembrane region" description="Helical" evidence="17">
    <location>
        <begin position="66"/>
        <end position="88"/>
    </location>
</feature>
<keyword evidence="7" id="KW-0679">Respiratory chain</keyword>
<dbReference type="OrthoDB" id="9995605at2759"/>
<evidence type="ECO:0000256" key="8">
    <source>
        <dbReference type="ARBA" id="ARBA00022692"/>
    </source>
</evidence>